<feature type="compositionally biased region" description="Basic and acidic residues" evidence="1">
    <location>
        <begin position="81"/>
        <end position="95"/>
    </location>
</feature>
<accession>A0A3D4V8R2</accession>
<organism evidence="2 3">
    <name type="scientific">Gemmatimonas aurantiaca</name>
    <dbReference type="NCBI Taxonomy" id="173480"/>
    <lineage>
        <taxon>Bacteria</taxon>
        <taxon>Pseudomonadati</taxon>
        <taxon>Gemmatimonadota</taxon>
        <taxon>Gemmatimonadia</taxon>
        <taxon>Gemmatimonadales</taxon>
        <taxon>Gemmatimonadaceae</taxon>
        <taxon>Gemmatimonas</taxon>
    </lineage>
</organism>
<sequence>MTAAQLALPPNRAYPLRTPLLEGPMHEEQQSISADGKRKTPGSQTTAPGTPSSNYPLGRGYGHDYMRGGEVFGGYGYSARPEYEQTRGERSKDSS</sequence>
<evidence type="ECO:0000256" key="1">
    <source>
        <dbReference type="SAM" id="MobiDB-lite"/>
    </source>
</evidence>
<dbReference type="Proteomes" id="UP000264071">
    <property type="component" value="Unassembled WGS sequence"/>
</dbReference>
<evidence type="ECO:0000313" key="3">
    <source>
        <dbReference type="Proteomes" id="UP000264071"/>
    </source>
</evidence>
<protein>
    <submittedName>
        <fullName evidence="2">Uncharacterized protein</fullName>
    </submittedName>
</protein>
<dbReference type="EMBL" id="DPIY01000009">
    <property type="protein sequence ID" value="HCT57485.1"/>
    <property type="molecule type" value="Genomic_DNA"/>
</dbReference>
<name>A0A3D4V8R2_9BACT</name>
<feature type="region of interest" description="Disordered" evidence="1">
    <location>
        <begin position="1"/>
        <end position="95"/>
    </location>
</feature>
<dbReference type="AlphaFoldDB" id="A0A3D4V8R2"/>
<gene>
    <name evidence="2" type="ORF">DGD08_09825</name>
</gene>
<proteinExistence type="predicted"/>
<comment type="caution">
    <text evidence="2">The sequence shown here is derived from an EMBL/GenBank/DDBJ whole genome shotgun (WGS) entry which is preliminary data.</text>
</comment>
<evidence type="ECO:0000313" key="2">
    <source>
        <dbReference type="EMBL" id="HCT57485.1"/>
    </source>
</evidence>
<feature type="compositionally biased region" description="Polar residues" evidence="1">
    <location>
        <begin position="41"/>
        <end position="55"/>
    </location>
</feature>
<reference evidence="2 3" key="1">
    <citation type="journal article" date="2018" name="Nat. Biotechnol.">
        <title>A standardized bacterial taxonomy based on genome phylogeny substantially revises the tree of life.</title>
        <authorList>
            <person name="Parks D.H."/>
            <person name="Chuvochina M."/>
            <person name="Waite D.W."/>
            <person name="Rinke C."/>
            <person name="Skarshewski A."/>
            <person name="Chaumeil P.A."/>
            <person name="Hugenholtz P."/>
        </authorList>
    </citation>
    <scope>NUCLEOTIDE SEQUENCE [LARGE SCALE GENOMIC DNA]</scope>
    <source>
        <strain evidence="2">UBA8844</strain>
    </source>
</reference>